<dbReference type="Proteomes" id="UP000254425">
    <property type="component" value="Chromosome"/>
</dbReference>
<dbReference type="GO" id="GO:0050660">
    <property type="term" value="F:flavin adenine dinucleotide binding"/>
    <property type="evidence" value="ECO:0007669"/>
    <property type="project" value="InterPro"/>
</dbReference>
<reference evidence="5 6" key="1">
    <citation type="submission" date="2018-07" db="EMBL/GenBank/DDBJ databases">
        <title>Draft genome of the type strain Streptomyces armeniacus ATCC 15676.</title>
        <authorList>
            <person name="Labana P."/>
            <person name="Gosse J.T."/>
            <person name="Boddy C.N."/>
        </authorList>
    </citation>
    <scope>NUCLEOTIDE SEQUENCE [LARGE SCALE GENOMIC DNA]</scope>
    <source>
        <strain evidence="5 6">ATCC 15676</strain>
    </source>
</reference>
<evidence type="ECO:0000259" key="4">
    <source>
        <dbReference type="Pfam" id="PF09129"/>
    </source>
</evidence>
<dbReference type="InterPro" id="IPR016170">
    <property type="entry name" value="Cytok_DH_C_sf"/>
</dbReference>
<dbReference type="InterPro" id="IPR015213">
    <property type="entry name" value="Cholesterol_OX_subst-bd"/>
</dbReference>
<evidence type="ECO:0000256" key="1">
    <source>
        <dbReference type="ARBA" id="ARBA00022630"/>
    </source>
</evidence>
<accession>A0A345XTU7</accession>
<evidence type="ECO:0000256" key="3">
    <source>
        <dbReference type="SAM" id="MobiDB-lite"/>
    </source>
</evidence>
<proteinExistence type="predicted"/>
<evidence type="ECO:0000313" key="6">
    <source>
        <dbReference type="Proteomes" id="UP000254425"/>
    </source>
</evidence>
<gene>
    <name evidence="5" type="ORF">DVA86_22850</name>
</gene>
<dbReference type="InterPro" id="IPR016164">
    <property type="entry name" value="FAD-linked_Oxase-like_C"/>
</dbReference>
<dbReference type="SUPFAM" id="SSF55103">
    <property type="entry name" value="FAD-linked oxidases, C-terminal domain"/>
    <property type="match status" value="1"/>
</dbReference>
<protein>
    <recommendedName>
        <fullName evidence="4">Cholesterol oxidase substrate-binding domain-containing protein</fullName>
    </recommendedName>
</protein>
<keyword evidence="2" id="KW-0274">FAD</keyword>
<keyword evidence="1" id="KW-0285">Flavoprotein</keyword>
<keyword evidence="6" id="KW-1185">Reference proteome</keyword>
<dbReference type="Pfam" id="PF09129">
    <property type="entry name" value="Chol_subst-bind"/>
    <property type="match status" value="1"/>
</dbReference>
<feature type="domain" description="Cholesterol oxidase substrate-binding" evidence="4">
    <location>
        <begin position="145"/>
        <end position="258"/>
    </location>
</feature>
<organism evidence="5 6">
    <name type="scientific">Streptomyces armeniacus</name>
    <dbReference type="NCBI Taxonomy" id="83291"/>
    <lineage>
        <taxon>Bacteria</taxon>
        <taxon>Bacillati</taxon>
        <taxon>Actinomycetota</taxon>
        <taxon>Actinomycetes</taxon>
        <taxon>Kitasatosporales</taxon>
        <taxon>Streptomycetaceae</taxon>
        <taxon>Streptomyces</taxon>
    </lineage>
</organism>
<evidence type="ECO:0000313" key="5">
    <source>
        <dbReference type="EMBL" id="AXK35063.1"/>
    </source>
</evidence>
<dbReference type="Gene3D" id="3.40.462.10">
    <property type="entry name" value="FAD-linked oxidases, C-terminal domain"/>
    <property type="match status" value="1"/>
</dbReference>
<dbReference type="AlphaFoldDB" id="A0A345XTU7"/>
<dbReference type="EMBL" id="CP031320">
    <property type="protein sequence ID" value="AXK35063.1"/>
    <property type="molecule type" value="Genomic_DNA"/>
</dbReference>
<feature type="region of interest" description="Disordered" evidence="3">
    <location>
        <begin position="268"/>
        <end position="317"/>
    </location>
</feature>
<dbReference type="KEGG" id="sarm:DVA86_22850"/>
<dbReference type="GO" id="GO:0003824">
    <property type="term" value="F:catalytic activity"/>
    <property type="evidence" value="ECO:0007669"/>
    <property type="project" value="InterPro"/>
</dbReference>
<name>A0A345XTU7_9ACTN</name>
<evidence type="ECO:0000256" key="2">
    <source>
        <dbReference type="ARBA" id="ARBA00022827"/>
    </source>
</evidence>
<sequence length="317" mass="33235">MRHVVQIAADDQRPRVLPLRLDQPGARGGEADRRHVGTGRRDLHVAVAVPLEQQVEAALPGAGDVAVEGHRGAGGDLAHLTGSFVLFGVSWRGRSPHPFLDIRHRRSSERLRADPGKAARIGRRTDAHGAGVPADGQAGEEVPPRCESRVDISADELFAASGSAAAARGRTLSDFMAETGRAEAIRFAFTDRPRVKVWSLSPARPAVRGRSRGRTTTRSATRCRTPVSRLLGRLVGDGAWYPAPAFGAAQYTVAATGRLPARVTAVRSGAGQAAIGGDRLDPGRSGTRPKAPTGVGAFGPGRTGSARAAHGSHVTGR</sequence>